<organism evidence="2 3">
    <name type="scientific">Streptomyces viridochromogenes Tue57</name>
    <dbReference type="NCBI Taxonomy" id="1160705"/>
    <lineage>
        <taxon>Bacteria</taxon>
        <taxon>Bacillati</taxon>
        <taxon>Actinomycetota</taxon>
        <taxon>Actinomycetes</taxon>
        <taxon>Kitasatosporales</taxon>
        <taxon>Streptomycetaceae</taxon>
        <taxon>Streptomyces</taxon>
    </lineage>
</organism>
<protein>
    <submittedName>
        <fullName evidence="2">Uncharacterized protein</fullName>
    </submittedName>
</protein>
<dbReference type="EMBL" id="AMLP01000037">
    <property type="protein sequence ID" value="ELS58140.1"/>
    <property type="molecule type" value="Genomic_DNA"/>
</dbReference>
<evidence type="ECO:0000256" key="1">
    <source>
        <dbReference type="SAM" id="MobiDB-lite"/>
    </source>
</evidence>
<evidence type="ECO:0000313" key="2">
    <source>
        <dbReference type="EMBL" id="ELS58140.1"/>
    </source>
</evidence>
<dbReference type="AlphaFoldDB" id="L8PNT8"/>
<gene>
    <name evidence="2" type="ORF">STVIR_0925</name>
</gene>
<comment type="caution">
    <text evidence="2">The sequence shown here is derived from an EMBL/GenBank/DDBJ whole genome shotgun (WGS) entry which is preliminary data.</text>
</comment>
<accession>L8PNT8</accession>
<reference evidence="2 3" key="1">
    <citation type="journal article" date="2013" name="Genome Announc.">
        <title>Draft Genome Sequence of Streptomyces viridochromogenes Strain Tu57, Producer of Avilamycin.</title>
        <authorList>
            <person name="Gruning B.A."/>
            <person name="Erxleben A."/>
            <person name="Hahnlein A."/>
            <person name="Gunther S."/>
        </authorList>
    </citation>
    <scope>NUCLEOTIDE SEQUENCE [LARGE SCALE GENOMIC DNA]</scope>
    <source>
        <strain evidence="2 3">Tue57</strain>
    </source>
</reference>
<sequence>MRVWGRPLPSARGRHVGRGYRMAGRQRSPPVWRSDQRGLPRALPRSSSGIAGPAHKPAPPDRGIGDIACAAEVSA</sequence>
<evidence type="ECO:0000313" key="3">
    <source>
        <dbReference type="Proteomes" id="UP000011205"/>
    </source>
</evidence>
<name>L8PNT8_STRVR</name>
<dbReference type="PATRIC" id="fig|1160705.3.peg.923"/>
<dbReference type="Proteomes" id="UP000011205">
    <property type="component" value="Unassembled WGS sequence"/>
</dbReference>
<feature type="region of interest" description="Disordered" evidence="1">
    <location>
        <begin position="1"/>
        <end position="65"/>
    </location>
</feature>
<proteinExistence type="predicted"/>